<evidence type="ECO:0000313" key="20">
    <source>
        <dbReference type="EMBL" id="SOD38752.1"/>
    </source>
</evidence>
<dbReference type="InterPro" id="IPR036709">
    <property type="entry name" value="Autotransporte_beta_dom_sf"/>
</dbReference>
<evidence type="ECO:0000259" key="18">
    <source>
        <dbReference type="PROSITE" id="PS51208"/>
    </source>
</evidence>
<dbReference type="InterPro" id="IPR000710">
    <property type="entry name" value="Peptidase_S6"/>
</dbReference>
<evidence type="ECO:0000256" key="10">
    <source>
        <dbReference type="ARBA" id="ARBA00022764"/>
    </source>
</evidence>
<accession>A0A286BX86</accession>
<feature type="domain" description="Autotransporter" evidence="18">
    <location>
        <begin position="1007"/>
        <end position="1267"/>
    </location>
</feature>
<evidence type="ECO:0000256" key="8">
    <source>
        <dbReference type="ARBA" id="ARBA00022692"/>
    </source>
</evidence>
<evidence type="ECO:0000256" key="3">
    <source>
        <dbReference type="ARBA" id="ARBA00004571"/>
    </source>
</evidence>
<dbReference type="Gene3D" id="2.40.10.120">
    <property type="match status" value="1"/>
</dbReference>
<dbReference type="PRINTS" id="PR00921">
    <property type="entry name" value="IGASERPTASE"/>
</dbReference>
<evidence type="ECO:0000256" key="4">
    <source>
        <dbReference type="ARBA" id="ARBA00004613"/>
    </source>
</evidence>
<dbReference type="GO" id="GO:0042597">
    <property type="term" value="C:periplasmic space"/>
    <property type="evidence" value="ECO:0007669"/>
    <property type="project" value="UniProtKB-SubCell"/>
</dbReference>
<keyword evidence="6" id="KW-0964">Secreted</keyword>
<reference evidence="21" key="1">
    <citation type="submission" date="2017-09" db="EMBL/GenBank/DDBJ databases">
        <authorList>
            <person name="Varghese N."/>
            <person name="Submissions S."/>
        </authorList>
    </citation>
    <scope>NUCLEOTIDE SEQUENCE [LARGE SCALE GENOMIC DNA]</scope>
    <source>
        <strain evidence="21">JKS000234</strain>
    </source>
</reference>
<dbReference type="OrthoDB" id="8610050at2"/>
<dbReference type="InterPro" id="IPR057393">
    <property type="entry name" value="PIC_HAP1_IgA0_b-sol2"/>
</dbReference>
<dbReference type="Gene3D" id="3.30.160.280">
    <property type="match status" value="1"/>
</dbReference>
<evidence type="ECO:0000256" key="7">
    <source>
        <dbReference type="ARBA" id="ARBA00022670"/>
    </source>
</evidence>
<feature type="transmembrane region" description="Helical" evidence="17">
    <location>
        <begin position="12"/>
        <end position="29"/>
    </location>
</feature>
<dbReference type="InterPro" id="IPR030396">
    <property type="entry name" value="Peptidase_S6_dom"/>
</dbReference>
<dbReference type="NCBIfam" id="TIGR01414">
    <property type="entry name" value="autotrans_barl"/>
    <property type="match status" value="1"/>
</dbReference>
<keyword evidence="16" id="KW-0998">Cell outer membrane</keyword>
<dbReference type="PROSITE" id="PS51691">
    <property type="entry name" value="PEPTIDASE_S6"/>
    <property type="match status" value="1"/>
</dbReference>
<dbReference type="GO" id="GO:0006508">
    <property type="term" value="P:proteolysis"/>
    <property type="evidence" value="ECO:0007669"/>
    <property type="project" value="UniProtKB-KW"/>
</dbReference>
<keyword evidence="14 17" id="KW-0472">Membrane</keyword>
<feature type="domain" description="Peptidase S6" evidence="19">
    <location>
        <begin position="27"/>
        <end position="281"/>
    </location>
</feature>
<dbReference type="AlphaFoldDB" id="A0A286BX86"/>
<evidence type="ECO:0000256" key="17">
    <source>
        <dbReference type="SAM" id="Phobius"/>
    </source>
</evidence>
<keyword evidence="9" id="KW-0732">Signal</keyword>
<evidence type="ECO:0000256" key="13">
    <source>
        <dbReference type="ARBA" id="ARBA00023026"/>
    </source>
</evidence>
<dbReference type="InterPro" id="IPR050909">
    <property type="entry name" value="Bact_Autotransporter_VF"/>
</dbReference>
<keyword evidence="15" id="KW-0865">Zymogen</keyword>
<dbReference type="SUPFAM" id="SSF51126">
    <property type="entry name" value="Pectin lyase-like"/>
    <property type="match status" value="1"/>
</dbReference>
<keyword evidence="13" id="KW-0843">Virulence</keyword>
<dbReference type="SUPFAM" id="SSF103515">
    <property type="entry name" value="Autotransporter"/>
    <property type="match status" value="1"/>
</dbReference>
<comment type="subcellular location">
    <subcellularLocation>
        <location evidence="3">Cell outer membrane</location>
        <topology evidence="3">Multi-pass membrane protein</topology>
    </subcellularLocation>
    <subcellularLocation>
        <location evidence="1">Cell surface</location>
    </subcellularLocation>
    <subcellularLocation>
        <location evidence="2">Periplasm</location>
    </subcellularLocation>
    <subcellularLocation>
        <location evidence="4">Secreted</location>
    </subcellularLocation>
</comment>
<keyword evidence="17" id="KW-1133">Transmembrane helix</keyword>
<dbReference type="Gene3D" id="2.40.128.130">
    <property type="entry name" value="Autotransporter beta-domain"/>
    <property type="match status" value="1"/>
</dbReference>
<keyword evidence="21" id="KW-1185">Reference proteome</keyword>
<keyword evidence="7 20" id="KW-0645">Protease</keyword>
<gene>
    <name evidence="20" type="ORF">SAMN06273570_3185</name>
</gene>
<keyword evidence="12" id="KW-0720">Serine protease</keyword>
<dbReference type="InterPro" id="IPR006315">
    <property type="entry name" value="OM_autotransptr_brl_dom"/>
</dbReference>
<evidence type="ECO:0000313" key="21">
    <source>
        <dbReference type="Proteomes" id="UP000219271"/>
    </source>
</evidence>
<keyword evidence="10" id="KW-0574">Periplasm</keyword>
<evidence type="ECO:0000256" key="16">
    <source>
        <dbReference type="ARBA" id="ARBA00023237"/>
    </source>
</evidence>
<keyword evidence="11" id="KW-0378">Hydrolase</keyword>
<dbReference type="InterPro" id="IPR009003">
    <property type="entry name" value="Peptidase_S1_PA"/>
</dbReference>
<evidence type="ECO:0000256" key="9">
    <source>
        <dbReference type="ARBA" id="ARBA00022729"/>
    </source>
</evidence>
<dbReference type="SUPFAM" id="SSF50494">
    <property type="entry name" value="Trypsin-like serine proteases"/>
    <property type="match status" value="1"/>
</dbReference>
<evidence type="ECO:0000259" key="19">
    <source>
        <dbReference type="PROSITE" id="PS51691"/>
    </source>
</evidence>
<evidence type="ECO:0000256" key="12">
    <source>
        <dbReference type="ARBA" id="ARBA00022825"/>
    </source>
</evidence>
<dbReference type="Proteomes" id="UP000219271">
    <property type="component" value="Unassembled WGS sequence"/>
</dbReference>
<proteinExistence type="predicted"/>
<evidence type="ECO:0000256" key="15">
    <source>
        <dbReference type="ARBA" id="ARBA00023145"/>
    </source>
</evidence>
<evidence type="ECO:0000256" key="1">
    <source>
        <dbReference type="ARBA" id="ARBA00004241"/>
    </source>
</evidence>
<dbReference type="InterPro" id="IPR012332">
    <property type="entry name" value="Autotransporter_pectin_lyase_C"/>
</dbReference>
<dbReference type="SMART" id="SM00869">
    <property type="entry name" value="Autotransporter"/>
    <property type="match status" value="1"/>
</dbReference>
<dbReference type="InterPro" id="IPR005546">
    <property type="entry name" value="Autotransporte_beta"/>
</dbReference>
<keyword evidence="8 17" id="KW-0812">Transmembrane</keyword>
<organism evidence="20 21">
    <name type="scientific">Candidatus Pantoea floridensis</name>
    <dbReference type="NCBI Taxonomy" id="1938870"/>
    <lineage>
        <taxon>Bacteria</taxon>
        <taxon>Pseudomonadati</taxon>
        <taxon>Pseudomonadota</taxon>
        <taxon>Gammaproteobacteria</taxon>
        <taxon>Enterobacterales</taxon>
        <taxon>Erwiniaceae</taxon>
        <taxon>Pantoea</taxon>
    </lineage>
</organism>
<protein>
    <submittedName>
        <fullName evidence="20">Serine protease autotransporter</fullName>
    </submittedName>
</protein>
<dbReference type="PANTHER" id="PTHR12338:SF8">
    <property type="entry name" value="HEME_HEMOPEXIN-BINDING PROTEIN"/>
    <property type="match status" value="1"/>
</dbReference>
<dbReference type="Pfam" id="PF24078">
    <property type="entry name" value="Beta-sol_PIC_HAP1_IgA0_2nd"/>
    <property type="match status" value="1"/>
</dbReference>
<dbReference type="PANTHER" id="PTHR12338">
    <property type="entry name" value="AUTOTRANSPORTER"/>
    <property type="match status" value="1"/>
</dbReference>
<dbReference type="Gene3D" id="2.160.20.20">
    <property type="match status" value="2"/>
</dbReference>
<evidence type="ECO:0000256" key="14">
    <source>
        <dbReference type="ARBA" id="ARBA00023136"/>
    </source>
</evidence>
<dbReference type="GO" id="GO:0004252">
    <property type="term" value="F:serine-type endopeptidase activity"/>
    <property type="evidence" value="ECO:0007669"/>
    <property type="project" value="InterPro"/>
</dbReference>
<evidence type="ECO:0000256" key="5">
    <source>
        <dbReference type="ARBA" id="ARBA00022452"/>
    </source>
</evidence>
<keyword evidence="5" id="KW-1134">Transmembrane beta strand</keyword>
<evidence type="ECO:0000256" key="6">
    <source>
        <dbReference type="ARBA" id="ARBA00022525"/>
    </source>
</evidence>
<dbReference type="PROSITE" id="PS51208">
    <property type="entry name" value="AUTOTRANSPORTER"/>
    <property type="match status" value="1"/>
</dbReference>
<evidence type="ECO:0000256" key="11">
    <source>
        <dbReference type="ARBA" id="ARBA00022801"/>
    </source>
</evidence>
<dbReference type="GO" id="GO:0005576">
    <property type="term" value="C:extracellular region"/>
    <property type="evidence" value="ECO:0007669"/>
    <property type="project" value="UniProtKB-SubCell"/>
</dbReference>
<evidence type="ECO:0000256" key="2">
    <source>
        <dbReference type="ARBA" id="ARBA00004418"/>
    </source>
</evidence>
<dbReference type="GO" id="GO:0009279">
    <property type="term" value="C:cell outer membrane"/>
    <property type="evidence" value="ECO:0007669"/>
    <property type="project" value="UniProtKB-SubCell"/>
</dbReference>
<dbReference type="InterPro" id="IPR011050">
    <property type="entry name" value="Pectin_lyase_fold/virulence"/>
</dbReference>
<sequence length="1267" mass="137827">MRKGIHVKKANIISYGTLFICLSSSAGVMRHDTNVQDYRDFAENMGKYRVGVSNIPVYKKNGELDGYLDFPMPDMSSVSRRGYAVLTAPSYMMSARHVKDLTSVFFGGPSEYAQRYHFINRNAVYDAIDQDFMFPRLNKVVTEVAPVGRVENSELKAGHGTRYTAYARVGSGGMVQINDDLTDVNQISGAYKWLAGGVINPAVVEFTKNYFYYKQYAPGSPLSTPLSITTQPGDSGSPVYVYDSFDKQWKLAAAHSGSRYGSPPYTRESYASLIPDDFFDKIVADNISPDVTDIAGAGNIVWDPASINQGDQNWSWQGLDGKYRHLAPVNASFDELDASKDIRFNGAGGDIILSDAVNLGAGKLQFSNNYTVKSAEGATATWVGGGIEVDADKKVLWQVNGLADDDLHKIGAGTLHVNAKGKNQGGLNVGDGTVILDQQADDQGNQQAFSRVMIVSGRPMVVLNGDNQVAGDDIFFGYRGGRLDLNGHDLTMKKINHTDSGATLINQSADRAASLTLTGFKPADITIQEWDSATHAGTIGDIYEDWNDRSQRIEYFQLKTSTYSWFPTNQQDNSYWKYIGFDAEEARAYRAMQFNNLVYRGYIGSYDPDGVNGQFNFDFSPEMSAARLALTGGSNINGNINVNNGTLLLSGQPVPHAGGLIIDDDWYTSTFIADNIVAASNTRLQVGEYAQVKANIQAGDNSQVLLGYQPGADDQHQILRCVSPVQSTATSCETAARDAAALRALPASTVHGDITLGDQAELHLGKVDLRGRITDRNTARVTMSGETFWNLTGDSRMQRLSAPQGGIISTLADDDKTWQPKQLWVEDLYANNLQLGFGIAPQTGISDSLYIDKSAQGAGNTLDLGFMLGETFPDKVPNQIVLLDAPAGTAHDYFTLPPIGRGFSLYTPDYQVIEDAGRVKWIIAKTPVPVIDPVPVPTPDPVVDPTPDPKPEPVIDPVPEPGKPEDWFIISDNNGLLHNTRALLASRQYLFSEITASLNDRAQTLHGDVQMHGVWGGYSYNHGGVAGVNIQQQAFELGADKQDGAWRYGLMASHGLGSAKGAGSIKNQLSTFGTYATWLADSGWFTDLAARYIHLRQDLKLDPALEVQGTQRTSQMLAASAKAGREIALFDDSFTFSPYLETRVGYLPGYQLQGYDADIALSSATPWSVSPGIALRKRGLGSVLPEVSLFADISKQYSPGSSSSTLTLADSHASRVYNAWSDNRYRLHVGFEGPISDNWSLQVGVKHSAGGKYQTDTALNGSLNYSF</sequence>
<name>A0A286BX86_9GAMM</name>
<dbReference type="GO" id="GO:0009986">
    <property type="term" value="C:cell surface"/>
    <property type="evidence" value="ECO:0007669"/>
    <property type="project" value="UniProtKB-SubCell"/>
</dbReference>
<dbReference type="EMBL" id="OCMY01000001">
    <property type="protein sequence ID" value="SOD38752.1"/>
    <property type="molecule type" value="Genomic_DNA"/>
</dbReference>
<dbReference type="Pfam" id="PF02395">
    <property type="entry name" value="Peptidase_S6"/>
    <property type="match status" value="1"/>
</dbReference>